<protein>
    <submittedName>
        <fullName evidence="1">Uncharacterized protein</fullName>
    </submittedName>
</protein>
<dbReference type="EMBL" id="ML996698">
    <property type="protein sequence ID" value="KAF2398999.1"/>
    <property type="molecule type" value="Genomic_DNA"/>
</dbReference>
<organism evidence="1 2">
    <name type="scientific">Trichodelitschia bisporula</name>
    <dbReference type="NCBI Taxonomy" id="703511"/>
    <lineage>
        <taxon>Eukaryota</taxon>
        <taxon>Fungi</taxon>
        <taxon>Dikarya</taxon>
        <taxon>Ascomycota</taxon>
        <taxon>Pezizomycotina</taxon>
        <taxon>Dothideomycetes</taxon>
        <taxon>Dothideomycetes incertae sedis</taxon>
        <taxon>Phaeotrichales</taxon>
        <taxon>Phaeotrichaceae</taxon>
        <taxon>Trichodelitschia</taxon>
    </lineage>
</organism>
<dbReference type="PROSITE" id="PS51257">
    <property type="entry name" value="PROKAR_LIPOPROTEIN"/>
    <property type="match status" value="1"/>
</dbReference>
<accession>A0A6G1HT39</accession>
<evidence type="ECO:0000313" key="2">
    <source>
        <dbReference type="Proteomes" id="UP000799640"/>
    </source>
</evidence>
<keyword evidence="2" id="KW-1185">Reference proteome</keyword>
<dbReference type="AlphaFoldDB" id="A0A6G1HT39"/>
<evidence type="ECO:0000313" key="1">
    <source>
        <dbReference type="EMBL" id="KAF2398999.1"/>
    </source>
</evidence>
<dbReference type="Proteomes" id="UP000799640">
    <property type="component" value="Unassembled WGS sequence"/>
</dbReference>
<gene>
    <name evidence="1" type="ORF">EJ06DRAFT_65223</name>
</gene>
<name>A0A6G1HT39_9PEZI</name>
<sequence length="148" mass="17031">MRSPLAKGFRTLHLGTLTASCSCRGPNDASIPRKSSTKRNNRWRQWLPFNNYKRLQKFTQRQCARVVNGYDSNHRYHMASAAQVRVLSLSVQSFFLLGLRASQLRLFLLSSWGSKGRWFGCIFFFRRVCQAVLNWRSMATSGLGLLSH</sequence>
<reference evidence="1" key="1">
    <citation type="journal article" date="2020" name="Stud. Mycol.">
        <title>101 Dothideomycetes genomes: a test case for predicting lifestyles and emergence of pathogens.</title>
        <authorList>
            <person name="Haridas S."/>
            <person name="Albert R."/>
            <person name="Binder M."/>
            <person name="Bloem J."/>
            <person name="Labutti K."/>
            <person name="Salamov A."/>
            <person name="Andreopoulos B."/>
            <person name="Baker S."/>
            <person name="Barry K."/>
            <person name="Bills G."/>
            <person name="Bluhm B."/>
            <person name="Cannon C."/>
            <person name="Castanera R."/>
            <person name="Culley D."/>
            <person name="Daum C."/>
            <person name="Ezra D."/>
            <person name="Gonzalez J."/>
            <person name="Henrissat B."/>
            <person name="Kuo A."/>
            <person name="Liang C."/>
            <person name="Lipzen A."/>
            <person name="Lutzoni F."/>
            <person name="Magnuson J."/>
            <person name="Mondo S."/>
            <person name="Nolan M."/>
            <person name="Ohm R."/>
            <person name="Pangilinan J."/>
            <person name="Park H.-J."/>
            <person name="Ramirez L."/>
            <person name="Alfaro M."/>
            <person name="Sun H."/>
            <person name="Tritt A."/>
            <person name="Yoshinaga Y."/>
            <person name="Zwiers L.-H."/>
            <person name="Turgeon B."/>
            <person name="Goodwin S."/>
            <person name="Spatafora J."/>
            <person name="Crous P."/>
            <person name="Grigoriev I."/>
        </authorList>
    </citation>
    <scope>NUCLEOTIDE SEQUENCE</scope>
    <source>
        <strain evidence="1">CBS 262.69</strain>
    </source>
</reference>
<proteinExistence type="predicted"/>